<evidence type="ECO:0000256" key="2">
    <source>
        <dbReference type="ARBA" id="ARBA00006739"/>
    </source>
</evidence>
<evidence type="ECO:0000256" key="1">
    <source>
        <dbReference type="ARBA" id="ARBA00004776"/>
    </source>
</evidence>
<organism evidence="6 7">
    <name type="scientific">Heliobacterium modesticaldum (strain ATCC 51547 / Ice1)</name>
    <dbReference type="NCBI Taxonomy" id="498761"/>
    <lineage>
        <taxon>Bacteria</taxon>
        <taxon>Bacillati</taxon>
        <taxon>Bacillota</taxon>
        <taxon>Clostridia</taxon>
        <taxon>Eubacteriales</taxon>
        <taxon>Heliobacteriaceae</taxon>
        <taxon>Heliomicrobium</taxon>
    </lineage>
</organism>
<dbReference type="Proteomes" id="UP000008550">
    <property type="component" value="Chromosome"/>
</dbReference>
<dbReference type="EMBL" id="CP000930">
    <property type="protein sequence ID" value="ABZ83343.1"/>
    <property type="molecule type" value="Genomic_DNA"/>
</dbReference>
<dbReference type="InterPro" id="IPR029044">
    <property type="entry name" value="Nucleotide-diphossugar_trans"/>
</dbReference>
<keyword evidence="3" id="KW-0328">Glycosyltransferase</keyword>
<dbReference type="AlphaFoldDB" id="B0TH18"/>
<sequence length="467" mass="52749">MAHPVAVVICNWNKKEDLLACIDAVLASRFRGFDLCVVDNASTDGSAEAVAAAYGDQVILLRNEQNLGGAGGFNRGIRWALSQAYEYIHLLDNDVFVEADAIGALHVFMEEHPDVAAAGSRLYKHAHPNQLQELGANIDWERFHLKPHFKNHIDRGDLPDIMECDYVPACSVMLRADVLRKVGLMDEGCFIYWDDVEWFYRMRRLGRRVVAFAGSKAWHKMGAAVRKNTFATYYFWRNRIHFFARALDGGTLERFAEALCAELAQAAFFSEYKGQHNTVKTLFMAVADALTGTRGQAGPERIFERESEQNRLAEVFQATEQVVLLDCGDIRVLREIVNGMLAAKPGLRLSLASRELPAAELALQFPAHPVMEGVPDADRSFLLCQTCRQIADVRHELSEQVGLYVDAYMNVVHSEEDRRALQRYDQVYQGYIARFLPVLRQKLIDLGKSRRQRVQETQPGRKAADVI</sequence>
<dbReference type="KEGG" id="hmo:HM1_1233"/>
<dbReference type="Gene3D" id="3.90.550.10">
    <property type="entry name" value="Spore Coat Polysaccharide Biosynthesis Protein SpsA, Chain A"/>
    <property type="match status" value="1"/>
</dbReference>
<evidence type="ECO:0000256" key="4">
    <source>
        <dbReference type="ARBA" id="ARBA00022679"/>
    </source>
</evidence>
<evidence type="ECO:0000256" key="3">
    <source>
        <dbReference type="ARBA" id="ARBA00022676"/>
    </source>
</evidence>
<dbReference type="OrthoDB" id="9813495at2"/>
<keyword evidence="7" id="KW-1185">Reference proteome</keyword>
<dbReference type="HOGENOM" id="CLU_023845_4_2_9"/>
<accession>B0TH18</accession>
<evidence type="ECO:0000259" key="5">
    <source>
        <dbReference type="Pfam" id="PF00535"/>
    </source>
</evidence>
<comment type="similarity">
    <text evidence="2">Belongs to the glycosyltransferase 2 family.</text>
</comment>
<name>B0TH18_HELMI</name>
<evidence type="ECO:0000313" key="6">
    <source>
        <dbReference type="EMBL" id="ABZ83343.1"/>
    </source>
</evidence>
<dbReference type="Pfam" id="PF00535">
    <property type="entry name" value="Glycos_transf_2"/>
    <property type="match status" value="1"/>
</dbReference>
<evidence type="ECO:0000313" key="7">
    <source>
        <dbReference type="Proteomes" id="UP000008550"/>
    </source>
</evidence>
<dbReference type="SUPFAM" id="SSF53448">
    <property type="entry name" value="Nucleotide-diphospho-sugar transferases"/>
    <property type="match status" value="1"/>
</dbReference>
<dbReference type="GO" id="GO:0016757">
    <property type="term" value="F:glycosyltransferase activity"/>
    <property type="evidence" value="ECO:0007669"/>
    <property type="project" value="UniProtKB-KW"/>
</dbReference>
<dbReference type="PANTHER" id="PTHR43179:SF12">
    <property type="entry name" value="GALACTOFURANOSYLTRANSFERASE GLFT2"/>
    <property type="match status" value="1"/>
</dbReference>
<feature type="domain" description="Glycosyltransferase 2-like" evidence="5">
    <location>
        <begin position="7"/>
        <end position="141"/>
    </location>
</feature>
<dbReference type="eggNOG" id="COG1216">
    <property type="taxonomic scope" value="Bacteria"/>
</dbReference>
<gene>
    <name evidence="6" type="ORF">HM1_1233</name>
</gene>
<dbReference type="STRING" id="498761.HM1_1233"/>
<proteinExistence type="inferred from homology"/>
<dbReference type="CAZy" id="GT2">
    <property type="family name" value="Glycosyltransferase Family 2"/>
</dbReference>
<keyword evidence="4 6" id="KW-0808">Transferase</keyword>
<protein>
    <submittedName>
        <fullName evidence="6">Glycosyl transferase, group 2 family protein, putative</fullName>
    </submittedName>
</protein>
<dbReference type="InterPro" id="IPR001173">
    <property type="entry name" value="Glyco_trans_2-like"/>
</dbReference>
<dbReference type="RefSeq" id="WP_012281876.1">
    <property type="nucleotide sequence ID" value="NC_010337.2"/>
</dbReference>
<dbReference type="CDD" id="cd04186">
    <property type="entry name" value="GT_2_like_c"/>
    <property type="match status" value="1"/>
</dbReference>
<reference evidence="6 7" key="1">
    <citation type="journal article" date="2008" name="J. Bacteriol.">
        <title>The genome of Heliobacterium modesticaldum, a phototrophic representative of the Firmicutes containing the simplest photosynthetic apparatus.</title>
        <authorList>
            <person name="Sattley W.M."/>
            <person name="Madigan M.T."/>
            <person name="Swingley W.D."/>
            <person name="Cheung P.C."/>
            <person name="Clocksin K.M."/>
            <person name="Conrad A.L."/>
            <person name="Dejesa L.C."/>
            <person name="Honchak B.M."/>
            <person name="Jung D.O."/>
            <person name="Karbach L.E."/>
            <person name="Kurdoglu A."/>
            <person name="Lahiri S."/>
            <person name="Mastrian S.D."/>
            <person name="Page L.E."/>
            <person name="Taylor H.L."/>
            <person name="Wang Z.T."/>
            <person name="Raymond J."/>
            <person name="Chen M."/>
            <person name="Blankenship R.E."/>
            <person name="Touchman J.W."/>
        </authorList>
    </citation>
    <scope>NUCLEOTIDE SEQUENCE [LARGE SCALE GENOMIC DNA]</scope>
    <source>
        <strain evidence="7">ATCC 51547 / Ice1</strain>
    </source>
</reference>
<dbReference type="PANTHER" id="PTHR43179">
    <property type="entry name" value="RHAMNOSYLTRANSFERASE WBBL"/>
    <property type="match status" value="1"/>
</dbReference>
<comment type="pathway">
    <text evidence="1">Cell wall biogenesis; cell wall polysaccharide biosynthesis.</text>
</comment>